<dbReference type="InterPro" id="IPR025665">
    <property type="entry name" value="Beta-barrel_OMP_2"/>
</dbReference>
<name>A0A1G6NWZ9_NIADE</name>
<evidence type="ECO:0000313" key="4">
    <source>
        <dbReference type="Proteomes" id="UP000198757"/>
    </source>
</evidence>
<dbReference type="STRING" id="1285928.SAMN04487894_103412"/>
<dbReference type="EMBL" id="FMZO01000003">
    <property type="protein sequence ID" value="SDC71864.1"/>
    <property type="molecule type" value="Genomic_DNA"/>
</dbReference>
<evidence type="ECO:0000256" key="1">
    <source>
        <dbReference type="SAM" id="SignalP"/>
    </source>
</evidence>
<protein>
    <submittedName>
        <fullName evidence="3">Outer membrane protein beta-barrel domain-containing protein</fullName>
    </submittedName>
</protein>
<dbReference type="RefSeq" id="WP_245729144.1">
    <property type="nucleotide sequence ID" value="NZ_FMZO01000003.1"/>
</dbReference>
<accession>A0A1G6NWZ9</accession>
<sequence length="288" mass="32664">MQRIQRTLLLMVLIAAVINTQAQDQPDTLVINGVTIIRDNKPVEQEPRKRLFKSIHTKRSLKNVATEWGMVDIGMSGFTDGTDYAGAAAQGYAPGGNEQWFATKYFKSRNINIWVVTQRYNLIRHFVNLQYGLGLELNNYRFKNPVRLNPQPATNITSPPVASIDETPGRSYRKNKLAADYITVPLMLNFNLTPDRLYPFELSAGISVGYLYASRNKTITSDEGKRKAKGDFDLDPWKLSYVGDITLGMVTLYGSYAFKSMYKRGLDHTPYNFGIRLRPADFFGKIQN</sequence>
<feature type="chain" id="PRO_5011500466" evidence="1">
    <location>
        <begin position="23"/>
        <end position="288"/>
    </location>
</feature>
<dbReference type="Proteomes" id="UP000198757">
    <property type="component" value="Unassembled WGS sequence"/>
</dbReference>
<feature type="signal peptide" evidence="1">
    <location>
        <begin position="1"/>
        <end position="22"/>
    </location>
</feature>
<evidence type="ECO:0000259" key="2">
    <source>
        <dbReference type="Pfam" id="PF13568"/>
    </source>
</evidence>
<dbReference type="AlphaFoldDB" id="A0A1G6NWZ9"/>
<feature type="domain" description="Outer membrane protein beta-barrel" evidence="2">
    <location>
        <begin position="116"/>
        <end position="248"/>
    </location>
</feature>
<dbReference type="Pfam" id="PF13568">
    <property type="entry name" value="OMP_b-brl_2"/>
    <property type="match status" value="1"/>
</dbReference>
<organism evidence="3 4">
    <name type="scientific">Niabella drilacis (strain DSM 25811 / CCM 8410 / CCUG 62505 / LMG 26954 / E90)</name>
    <dbReference type="NCBI Taxonomy" id="1285928"/>
    <lineage>
        <taxon>Bacteria</taxon>
        <taxon>Pseudomonadati</taxon>
        <taxon>Bacteroidota</taxon>
        <taxon>Chitinophagia</taxon>
        <taxon>Chitinophagales</taxon>
        <taxon>Chitinophagaceae</taxon>
        <taxon>Niabella</taxon>
    </lineage>
</organism>
<keyword evidence="1" id="KW-0732">Signal</keyword>
<proteinExistence type="predicted"/>
<evidence type="ECO:0000313" key="3">
    <source>
        <dbReference type="EMBL" id="SDC71864.1"/>
    </source>
</evidence>
<gene>
    <name evidence="3" type="ORF">SAMN04487894_103412</name>
</gene>
<reference evidence="4" key="1">
    <citation type="submission" date="2016-10" db="EMBL/GenBank/DDBJ databases">
        <authorList>
            <person name="Varghese N."/>
            <person name="Submissions S."/>
        </authorList>
    </citation>
    <scope>NUCLEOTIDE SEQUENCE [LARGE SCALE GENOMIC DNA]</scope>
    <source>
        <strain evidence="4">DSM 25811 / CCM 8410 / LMG 26954 / E90</strain>
    </source>
</reference>
<keyword evidence="4" id="KW-1185">Reference proteome</keyword>